<feature type="region of interest" description="Disordered" evidence="1">
    <location>
        <begin position="110"/>
        <end position="134"/>
    </location>
</feature>
<evidence type="ECO:0000313" key="3">
    <source>
        <dbReference type="Proteomes" id="UP000030641"/>
    </source>
</evidence>
<name>A0A074YBW7_AURSE</name>
<dbReference type="RefSeq" id="XP_013342141.1">
    <property type="nucleotide sequence ID" value="XM_013486687.1"/>
</dbReference>
<protein>
    <submittedName>
        <fullName evidence="2">Uncharacterized protein</fullName>
    </submittedName>
</protein>
<organism evidence="2 3">
    <name type="scientific">Aureobasidium subglaciale (strain EXF-2481)</name>
    <name type="common">Aureobasidium pullulans var. subglaciale</name>
    <dbReference type="NCBI Taxonomy" id="1043005"/>
    <lineage>
        <taxon>Eukaryota</taxon>
        <taxon>Fungi</taxon>
        <taxon>Dikarya</taxon>
        <taxon>Ascomycota</taxon>
        <taxon>Pezizomycotina</taxon>
        <taxon>Dothideomycetes</taxon>
        <taxon>Dothideomycetidae</taxon>
        <taxon>Dothideales</taxon>
        <taxon>Saccotheciaceae</taxon>
        <taxon>Aureobasidium</taxon>
    </lineage>
</organism>
<dbReference type="Proteomes" id="UP000030641">
    <property type="component" value="Unassembled WGS sequence"/>
</dbReference>
<dbReference type="InParanoid" id="A0A074YBW7"/>
<dbReference type="EMBL" id="KL584765">
    <property type="protein sequence ID" value="KEQ93519.1"/>
    <property type="molecule type" value="Genomic_DNA"/>
</dbReference>
<accession>A0A074YBW7</accession>
<keyword evidence="3" id="KW-1185">Reference proteome</keyword>
<dbReference type="HOGENOM" id="CLU_1383903_0_0_1"/>
<gene>
    <name evidence="2" type="ORF">AUEXF2481DRAFT_324962</name>
</gene>
<dbReference type="GeneID" id="25364652"/>
<sequence length="197" mass="21454">MEATLSLSRALPILFACACLPVSHHRSIAVVCHAPCVSRCFLSLFALPVKIIFLCRATSSQPHGCAILLSTFRLVLRFLFLLRIACRSHMHACKSGKRAHSVWLETHPRKRCSADSSPSRQSSISSSAARTVARSSFLPKTRALSPMSPAPKLTLQPRPANPTSTLLRIADSTLSHAPLLPFLIRRLPLSHLASSCG</sequence>
<reference evidence="2 3" key="1">
    <citation type="journal article" date="2014" name="BMC Genomics">
        <title>Genome sequencing of four Aureobasidium pullulans varieties: biotechnological potential, stress tolerance, and description of new species.</title>
        <authorList>
            <person name="Gostin Ar C."/>
            <person name="Ohm R.A."/>
            <person name="Kogej T."/>
            <person name="Sonjak S."/>
            <person name="Turk M."/>
            <person name="Zajc J."/>
            <person name="Zalar P."/>
            <person name="Grube M."/>
            <person name="Sun H."/>
            <person name="Han J."/>
            <person name="Sharma A."/>
            <person name="Chiniquy J."/>
            <person name="Ngan C.Y."/>
            <person name="Lipzen A."/>
            <person name="Barry K."/>
            <person name="Grigoriev I.V."/>
            <person name="Gunde-Cimerman N."/>
        </authorList>
    </citation>
    <scope>NUCLEOTIDE SEQUENCE [LARGE SCALE GENOMIC DNA]</scope>
    <source>
        <strain evidence="2 3">EXF-2481</strain>
    </source>
</reference>
<evidence type="ECO:0000313" key="2">
    <source>
        <dbReference type="EMBL" id="KEQ93519.1"/>
    </source>
</evidence>
<feature type="compositionally biased region" description="Low complexity" evidence="1">
    <location>
        <begin position="114"/>
        <end position="134"/>
    </location>
</feature>
<evidence type="ECO:0000256" key="1">
    <source>
        <dbReference type="SAM" id="MobiDB-lite"/>
    </source>
</evidence>
<proteinExistence type="predicted"/>
<dbReference type="AlphaFoldDB" id="A0A074YBW7"/>